<reference evidence="6 7" key="1">
    <citation type="journal article" date="2010" name="Plant Cell">
        <title>The Chlorella variabilis NC64A genome reveals adaptation to photosymbiosis, coevolution with viruses, and cryptic sex.</title>
        <authorList>
            <person name="Blanc G."/>
            <person name="Duncan G."/>
            <person name="Agarkova I."/>
            <person name="Borodovsky M."/>
            <person name="Gurnon J."/>
            <person name="Kuo A."/>
            <person name="Lindquist E."/>
            <person name="Lucas S."/>
            <person name="Pangilinan J."/>
            <person name="Polle J."/>
            <person name="Salamov A."/>
            <person name="Terry A."/>
            <person name="Yamada T."/>
            <person name="Dunigan D.D."/>
            <person name="Grigoriev I.V."/>
            <person name="Claverie J.M."/>
            <person name="Van Etten J.L."/>
        </authorList>
    </citation>
    <scope>NUCLEOTIDE SEQUENCE [LARGE SCALE GENOMIC DNA]</scope>
    <source>
        <strain evidence="6 7">NC64A</strain>
    </source>
</reference>
<evidence type="ECO:0000259" key="5">
    <source>
        <dbReference type="PROSITE" id="PS50865"/>
    </source>
</evidence>
<sequence length="933" mass="97757">MGTPQDWPAALSRLEAVLDRGPLRGGGPAYDDLIDEALEMMEDTKRLVETSDEGVRKRFAKSVYAAGQQCQQLETTLMAAAARRLLSAFNAVEAALVSATVCLQMSFKCKLDDERSLNRMATGTLALVLGAGQRLLLELEASPATNTGLPMTFVTLNTQMRTVCGLVRLLQRPWGSGAAATCAAVCAAVAQPAPLLAWVATTGRMIARMQATVLTGRVIGGIVWDVGVEYVEVLSRTLAAPHRAAFAPHQLALAADVELQLRLLAPVLGVLDSVVLQLGGTTDAGRLAAACGGPSSGGSSSGGDESSSPASILWTTLYGALRLIDGPALEPAVERRLAAPSFGVRLLGQAAAAQRLLLASADQAAVDVRVAACAAAARLACRVAQQLLANHIARQQAAAEAPGACISDPQLMPAAAAMLQFVPAAAAAFRMAASEEAQQGGADPPEADTWGLCVWLAAAINLPLACEPAAVLSDCSSRLAAWCAAADAGLRLLPLLVRLQLGWQQRPSSGPPVPSEPGVPPPGALLARVLLKLWAVYLPPVSDALTIHTETSLGAVETARTMAQPLSQLHATVCRLVHWAAALDAEEAAVVPDLAAWRWLASAVHISFKEAFELNRALIDTGQRRMAAMSSAHARALAVVASRAGLQLDQAEGGSRLELMYIVAASSCLPSQLDAQILAGFDACTRQYWQQEAGSIDFQAERVHTSIWDGEDWPRFAALLLTGGLLADGLAVVEASCLRCNDTPLPSIFRQLMTTVYVICYNLGQAAARELLKLAPHLRSGSATMQMCAHHAAIAGYQEALQRALDVPDGMQPPATLASLRRCQHVFVPAAAALAAALTAFWSEPEQQAAAQLEQAKAAATRSCAYLACANLGAEGGPEAGEGTGSHRCGQCRTAWYCGTTCSHADWRSGGHRRVCKALAAARQAARAGVGHE</sequence>
<dbReference type="RefSeq" id="XP_005848711.1">
    <property type="nucleotide sequence ID" value="XM_005848649.1"/>
</dbReference>
<evidence type="ECO:0000313" key="7">
    <source>
        <dbReference type="Proteomes" id="UP000008141"/>
    </source>
</evidence>
<keyword evidence="3" id="KW-0862">Zinc</keyword>
<dbReference type="PROSITE" id="PS50865">
    <property type="entry name" value="ZF_MYND_2"/>
    <property type="match status" value="1"/>
</dbReference>
<keyword evidence="7" id="KW-1185">Reference proteome</keyword>
<evidence type="ECO:0000256" key="2">
    <source>
        <dbReference type="ARBA" id="ARBA00022771"/>
    </source>
</evidence>
<evidence type="ECO:0000313" key="6">
    <source>
        <dbReference type="EMBL" id="EFN56609.1"/>
    </source>
</evidence>
<dbReference type="AlphaFoldDB" id="E1ZBA2"/>
<dbReference type="InParanoid" id="E1ZBA2"/>
<dbReference type="EMBL" id="GL433841">
    <property type="protein sequence ID" value="EFN56609.1"/>
    <property type="molecule type" value="Genomic_DNA"/>
</dbReference>
<proteinExistence type="predicted"/>
<organism evidence="7">
    <name type="scientific">Chlorella variabilis</name>
    <name type="common">Green alga</name>
    <dbReference type="NCBI Taxonomy" id="554065"/>
    <lineage>
        <taxon>Eukaryota</taxon>
        <taxon>Viridiplantae</taxon>
        <taxon>Chlorophyta</taxon>
        <taxon>core chlorophytes</taxon>
        <taxon>Trebouxiophyceae</taxon>
        <taxon>Chlorellales</taxon>
        <taxon>Chlorellaceae</taxon>
        <taxon>Chlorella clade</taxon>
        <taxon>Chlorella</taxon>
    </lineage>
</organism>
<dbReference type="KEGG" id="cvr:CHLNCDRAFT_144367"/>
<dbReference type="Proteomes" id="UP000008141">
    <property type="component" value="Unassembled WGS sequence"/>
</dbReference>
<name>E1ZBA2_CHLVA</name>
<dbReference type="OrthoDB" id="520132at2759"/>
<evidence type="ECO:0000256" key="1">
    <source>
        <dbReference type="ARBA" id="ARBA00022723"/>
    </source>
</evidence>
<dbReference type="Gene3D" id="6.10.140.2220">
    <property type="match status" value="1"/>
</dbReference>
<evidence type="ECO:0000256" key="4">
    <source>
        <dbReference type="PROSITE-ProRule" id="PRU00134"/>
    </source>
</evidence>
<keyword evidence="2 4" id="KW-0863">Zinc-finger</keyword>
<gene>
    <name evidence="6" type="ORF">CHLNCDRAFT_144367</name>
</gene>
<evidence type="ECO:0000256" key="3">
    <source>
        <dbReference type="ARBA" id="ARBA00022833"/>
    </source>
</evidence>
<dbReference type="GO" id="GO:0008270">
    <property type="term" value="F:zinc ion binding"/>
    <property type="evidence" value="ECO:0007669"/>
    <property type="project" value="UniProtKB-KW"/>
</dbReference>
<dbReference type="SUPFAM" id="SSF144232">
    <property type="entry name" value="HIT/MYND zinc finger-like"/>
    <property type="match status" value="1"/>
</dbReference>
<keyword evidence="1" id="KW-0479">Metal-binding</keyword>
<dbReference type="GeneID" id="17356165"/>
<dbReference type="Pfam" id="PF01753">
    <property type="entry name" value="zf-MYND"/>
    <property type="match status" value="1"/>
</dbReference>
<accession>E1ZBA2</accession>
<protein>
    <recommendedName>
        <fullName evidence="5">MYND-type domain-containing protein</fullName>
    </recommendedName>
</protein>
<dbReference type="InterPro" id="IPR002893">
    <property type="entry name" value="Znf_MYND"/>
</dbReference>
<feature type="domain" description="MYND-type" evidence="5">
    <location>
        <begin position="869"/>
        <end position="916"/>
    </location>
</feature>